<evidence type="ECO:0000256" key="11">
    <source>
        <dbReference type="ARBA" id="ARBA00023244"/>
    </source>
</evidence>
<comment type="cofactor">
    <cofactor evidence="13">
        <name>FAD</name>
        <dbReference type="ChEBI" id="CHEBI:57692"/>
    </cofactor>
    <text evidence="13">Binds 1 FAD per subunit.</text>
</comment>
<evidence type="ECO:0000256" key="2">
    <source>
        <dbReference type="ARBA" id="ARBA00004173"/>
    </source>
</evidence>
<dbReference type="InterPro" id="IPR004572">
    <property type="entry name" value="Protoporphyrinogen_oxidase"/>
</dbReference>
<dbReference type="EMBL" id="JAMFTS010000005">
    <property type="protein sequence ID" value="KAJ4756432.1"/>
    <property type="molecule type" value="Genomic_DNA"/>
</dbReference>
<dbReference type="Gene3D" id="3.90.660.20">
    <property type="entry name" value="Protoporphyrinogen oxidase, mitochondrial, domain 2"/>
    <property type="match status" value="1"/>
</dbReference>
<dbReference type="Pfam" id="PF01593">
    <property type="entry name" value="Amino_oxidase"/>
    <property type="match status" value="1"/>
</dbReference>
<evidence type="ECO:0000313" key="15">
    <source>
        <dbReference type="EMBL" id="KAJ4756432.1"/>
    </source>
</evidence>
<dbReference type="GO" id="GO:0005739">
    <property type="term" value="C:mitochondrion"/>
    <property type="evidence" value="ECO:0007669"/>
    <property type="project" value="UniProtKB-SubCell"/>
</dbReference>
<dbReference type="PANTHER" id="PTHR42923">
    <property type="entry name" value="PROTOPORPHYRINOGEN OXIDASE"/>
    <property type="match status" value="1"/>
</dbReference>
<dbReference type="SUPFAM" id="SSF54373">
    <property type="entry name" value="FAD-linked reductases, C-terminal domain"/>
    <property type="match status" value="1"/>
</dbReference>
<evidence type="ECO:0000256" key="5">
    <source>
        <dbReference type="ARBA" id="ARBA00012867"/>
    </source>
</evidence>
<reference evidence="15" key="1">
    <citation type="submission" date="2022-08" db="EMBL/GenBank/DDBJ databases">
        <authorList>
            <person name="Marques A."/>
        </authorList>
    </citation>
    <scope>NUCLEOTIDE SEQUENCE</scope>
    <source>
        <strain evidence="15">RhyPub2mFocal</strain>
        <tissue evidence="15">Leaves</tissue>
    </source>
</reference>
<protein>
    <recommendedName>
        <fullName evidence="5 13">Protoporphyrinogen oxidase</fullName>
        <ecNumber evidence="5 13">1.3.3.4</ecNumber>
    </recommendedName>
</protein>
<evidence type="ECO:0000256" key="12">
    <source>
        <dbReference type="ARBA" id="ARBA00047554"/>
    </source>
</evidence>
<keyword evidence="8 13" id="KW-0560">Oxidoreductase</keyword>
<keyword evidence="10 13" id="KW-0350">Heme biosynthesis</keyword>
<evidence type="ECO:0000256" key="6">
    <source>
        <dbReference type="ARBA" id="ARBA00022630"/>
    </source>
</evidence>
<keyword evidence="16" id="KW-1185">Reference proteome</keyword>
<dbReference type="GO" id="GO:0006782">
    <property type="term" value="P:protoporphyrinogen IX biosynthetic process"/>
    <property type="evidence" value="ECO:0007669"/>
    <property type="project" value="UniProtKB-UniRule"/>
</dbReference>
<comment type="function">
    <text evidence="1 13">Catalyzes the 6-electron oxidation of protoporphyrinogen-IX to form protoporphyrin-IX.</text>
</comment>
<name>A0AAV8CPR3_9POAL</name>
<dbReference type="GO" id="GO:0009534">
    <property type="term" value="C:chloroplast thylakoid"/>
    <property type="evidence" value="ECO:0007669"/>
    <property type="project" value="TreeGrafter"/>
</dbReference>
<comment type="subcellular location">
    <subcellularLocation>
        <location evidence="2">Mitochondrion</location>
    </subcellularLocation>
    <subcellularLocation>
        <location evidence="13">Plastid</location>
        <location evidence="13">Chloroplast</location>
    </subcellularLocation>
</comment>
<dbReference type="GO" id="GO:0004729">
    <property type="term" value="F:oxygen-dependent protoporphyrinogen oxidase activity"/>
    <property type="evidence" value="ECO:0007669"/>
    <property type="project" value="UniProtKB-UniRule"/>
</dbReference>
<feature type="domain" description="Amine oxidase" evidence="14">
    <location>
        <begin position="64"/>
        <end position="537"/>
    </location>
</feature>
<keyword evidence="9" id="KW-0496">Mitochondrion</keyword>
<dbReference type="Gene3D" id="1.10.3110.10">
    <property type="entry name" value="protoporphyrinogen ix oxidase, domain 3"/>
    <property type="match status" value="1"/>
</dbReference>
<evidence type="ECO:0000256" key="3">
    <source>
        <dbReference type="ARBA" id="ARBA00005073"/>
    </source>
</evidence>
<proteinExistence type="inferred from homology"/>
<comment type="catalytic activity">
    <reaction evidence="12 13">
        <text>protoporphyrinogen IX + 3 O2 = protoporphyrin IX + 3 H2O2</text>
        <dbReference type="Rhea" id="RHEA:25576"/>
        <dbReference type="ChEBI" id="CHEBI:15379"/>
        <dbReference type="ChEBI" id="CHEBI:16240"/>
        <dbReference type="ChEBI" id="CHEBI:57306"/>
        <dbReference type="ChEBI" id="CHEBI:57307"/>
        <dbReference type="EC" id="1.3.3.4"/>
    </reaction>
</comment>
<evidence type="ECO:0000256" key="10">
    <source>
        <dbReference type="ARBA" id="ARBA00023133"/>
    </source>
</evidence>
<evidence type="ECO:0000256" key="8">
    <source>
        <dbReference type="ARBA" id="ARBA00023002"/>
    </source>
</evidence>
<evidence type="ECO:0000256" key="13">
    <source>
        <dbReference type="RuleBase" id="RU367069"/>
    </source>
</evidence>
<dbReference type="InterPro" id="IPR050464">
    <property type="entry name" value="Zeta_carotene_desat/Oxidored"/>
</dbReference>
<sequence>MSRYTAYDRYTSSPYPLLKLKPKPLKHFPNSRAPFLTIAMATSQAKDTKSSGSGKSVAIVGGGVSGLTAAYKLKSKGVKVILFESEGYAGGKIRSNSENGFLWDEGANTMTESEKEVGRLIDELNIRDKQQFPLSQHKRYIVRNGKPELIPSDPISLIKSSILSTQSKLKLLMEPFMWRSSDQKSSAKVSDEYSKESVRSFFQRHFGKEVVDYLIDPFVAGTSGGDPDSLYMPYAFPELWDLEKKYGSIIAGAILSKLKAKSSDKGEKNTLVKKRNTRASFSFHGGMQVLIDSLSKEVGGDNLKLNSKVLSLAYNYEAKSPSGTWSIACDTRNPGTKDITRKQSFDAVIMTAPVSSVQEMKFSLGRSPFVLDFLPKVSYLPFSLLVTAFKKESVQRPLEGFGVLVPSIEQKNGLKTLGTLFSSMMFPDRAPSDQYLYTTFIGGSRNRDLAGVPLHVLKEMVTADLKKLLGAEGEPTFIKHIHWKNAFPLYDKDYNLVLEAIGKMEKSLPGFFYAGNNKDGLAVGKAITSGSKVAELVMSYLDNKS</sequence>
<dbReference type="InterPro" id="IPR036188">
    <property type="entry name" value="FAD/NAD-bd_sf"/>
</dbReference>
<accession>A0AAV8CPR3</accession>
<evidence type="ECO:0000259" key="14">
    <source>
        <dbReference type="Pfam" id="PF01593"/>
    </source>
</evidence>
<dbReference type="Gene3D" id="3.50.50.60">
    <property type="entry name" value="FAD/NAD(P)-binding domain"/>
    <property type="match status" value="1"/>
</dbReference>
<evidence type="ECO:0000256" key="9">
    <source>
        <dbReference type="ARBA" id="ARBA00023128"/>
    </source>
</evidence>
<comment type="pathway">
    <text evidence="3 13">Porphyrin-containing compound metabolism; protoporphyrin-IX biosynthesis; protoporphyrin-IX from protoporphyrinogen-IX: step 1/1.</text>
</comment>
<dbReference type="EC" id="1.3.3.4" evidence="5 13"/>
<keyword evidence="11 13" id="KW-0627">Porphyrin biosynthesis</keyword>
<dbReference type="SUPFAM" id="SSF51905">
    <property type="entry name" value="FAD/NAD(P)-binding domain"/>
    <property type="match status" value="1"/>
</dbReference>
<dbReference type="InterPro" id="IPR002937">
    <property type="entry name" value="Amino_oxidase"/>
</dbReference>
<evidence type="ECO:0000256" key="7">
    <source>
        <dbReference type="ARBA" id="ARBA00022827"/>
    </source>
</evidence>
<evidence type="ECO:0000256" key="4">
    <source>
        <dbReference type="ARBA" id="ARBA00010551"/>
    </source>
</evidence>
<comment type="similarity">
    <text evidence="4 13">Belongs to the protoporphyrinogen/coproporphyrinogen oxidase family. Protoporphyrinogen oxidase subfamily.</text>
</comment>
<evidence type="ECO:0000313" key="16">
    <source>
        <dbReference type="Proteomes" id="UP001140206"/>
    </source>
</evidence>
<comment type="caution">
    <text evidence="15">The sequence shown here is derived from an EMBL/GenBank/DDBJ whole genome shotgun (WGS) entry which is preliminary data.</text>
</comment>
<dbReference type="GO" id="GO:0050660">
    <property type="term" value="F:flavin adenine dinucleotide binding"/>
    <property type="evidence" value="ECO:0007669"/>
    <property type="project" value="UniProtKB-ARBA"/>
</dbReference>
<organism evidence="15 16">
    <name type="scientific">Rhynchospora pubera</name>
    <dbReference type="NCBI Taxonomy" id="906938"/>
    <lineage>
        <taxon>Eukaryota</taxon>
        <taxon>Viridiplantae</taxon>
        <taxon>Streptophyta</taxon>
        <taxon>Embryophyta</taxon>
        <taxon>Tracheophyta</taxon>
        <taxon>Spermatophyta</taxon>
        <taxon>Magnoliopsida</taxon>
        <taxon>Liliopsida</taxon>
        <taxon>Poales</taxon>
        <taxon>Cyperaceae</taxon>
        <taxon>Cyperoideae</taxon>
        <taxon>Rhynchosporeae</taxon>
        <taxon>Rhynchospora</taxon>
    </lineage>
</organism>
<evidence type="ECO:0000256" key="1">
    <source>
        <dbReference type="ARBA" id="ARBA00002600"/>
    </source>
</evidence>
<dbReference type="NCBIfam" id="TIGR00562">
    <property type="entry name" value="proto_IX_ox"/>
    <property type="match status" value="1"/>
</dbReference>
<keyword evidence="6 13" id="KW-0285">Flavoprotein</keyword>
<dbReference type="Proteomes" id="UP001140206">
    <property type="component" value="Chromosome 5"/>
</dbReference>
<dbReference type="AlphaFoldDB" id="A0AAV8CPR3"/>
<dbReference type="PANTHER" id="PTHR42923:SF44">
    <property type="entry name" value="PROTOPORPHYRINOGEN OXIDASE 2, CHLOROPLASTIC_MITOCHONDRIAL"/>
    <property type="match status" value="1"/>
</dbReference>
<keyword evidence="7 13" id="KW-0274">FAD</keyword>
<gene>
    <name evidence="15" type="ORF">LUZ62_090837</name>
</gene>
<dbReference type="FunFam" id="1.10.3110.10:FF:000003">
    <property type="entry name" value="Protoporphyrinogen oxidase"/>
    <property type="match status" value="1"/>
</dbReference>